<dbReference type="GO" id="GO:0004412">
    <property type="term" value="F:homoserine dehydrogenase activity"/>
    <property type="evidence" value="ECO:0007669"/>
    <property type="project" value="UniProtKB-EC"/>
</dbReference>
<name>A0A1W2DEA5_9SPHI</name>
<evidence type="ECO:0000256" key="8">
    <source>
        <dbReference type="ARBA" id="ARBA00023002"/>
    </source>
</evidence>
<feature type="domain" description="Homoserine dehydrogenase catalytic" evidence="12">
    <location>
        <begin position="128"/>
        <end position="306"/>
    </location>
</feature>
<comment type="pathway">
    <text evidence="2 10">Amino-acid biosynthesis; L-methionine biosynthesis via de novo pathway; L-homoserine from L-aspartate: step 3/3.</text>
</comment>
<dbReference type="PANTHER" id="PTHR43331">
    <property type="entry name" value="HOMOSERINE DEHYDROGENASE"/>
    <property type="match status" value="1"/>
</dbReference>
<evidence type="ECO:0000256" key="9">
    <source>
        <dbReference type="ARBA" id="ARBA00023167"/>
    </source>
</evidence>
<keyword evidence="6 10" id="KW-0028">Amino-acid biosynthesis</keyword>
<dbReference type="AlphaFoldDB" id="A0A1W2DEA5"/>
<evidence type="ECO:0000256" key="4">
    <source>
        <dbReference type="ARBA" id="ARBA00013213"/>
    </source>
</evidence>
<dbReference type="NCBIfam" id="NF004976">
    <property type="entry name" value="PRK06349.1"/>
    <property type="match status" value="1"/>
</dbReference>
<evidence type="ECO:0000313" key="14">
    <source>
        <dbReference type="EMBL" id="SMC95462.1"/>
    </source>
</evidence>
<evidence type="ECO:0000313" key="15">
    <source>
        <dbReference type="Proteomes" id="UP000192756"/>
    </source>
</evidence>
<dbReference type="EC" id="1.1.1.3" evidence="4 10"/>
<evidence type="ECO:0000256" key="6">
    <source>
        <dbReference type="ARBA" id="ARBA00022605"/>
    </source>
</evidence>
<dbReference type="RefSeq" id="WP_084240440.1">
    <property type="nucleotide sequence ID" value="NZ_FWXT01000003.1"/>
</dbReference>
<dbReference type="Pfam" id="PF00742">
    <property type="entry name" value="Homoserine_dh"/>
    <property type="match status" value="1"/>
</dbReference>
<dbReference type="InterPro" id="IPR019811">
    <property type="entry name" value="HDH_CS"/>
</dbReference>
<keyword evidence="7 10" id="KW-0791">Threonine biosynthesis</keyword>
<gene>
    <name evidence="14" type="ORF">SAMN04488524_3652</name>
</gene>
<dbReference type="GO" id="GO:0009086">
    <property type="term" value="P:methionine biosynthetic process"/>
    <property type="evidence" value="ECO:0007669"/>
    <property type="project" value="UniProtKB-KW"/>
</dbReference>
<keyword evidence="15" id="KW-1185">Reference proteome</keyword>
<dbReference type="SUPFAM" id="SSF51735">
    <property type="entry name" value="NAD(P)-binding Rossmann-fold domains"/>
    <property type="match status" value="1"/>
</dbReference>
<sequence length="414" mass="46848">MSKKLKIGLFGFGVVGQGLHDIIRGQDLNLEIIKIAIKNPEKKRTLDAHLFTTDHDVLLNNTEINTIVELIDDADVAFNIVKRALISGKNVVSANKKMIATHLAELVELQEKHNVSLLYEGAVCGSIPIIRNLEEYYDNELLHGISGIFNGSSNYILSKIFNENLEYGIALKQAQDLGFAETNPILDVGGYDPKFKLAIATAHAYGLFINPDKILNIGIQHLSENDIRYAREKNFKIKLVPTARKISTKQVVTYVLPKFVKSDDFLFNVENEYNGVTVQAAFADKQFFFGKGAGGHPTGAAVLSDIAALRYDYRYEYKKYHQHNGLVHTDDVNLEVYLRYTHEYTIEKLKIENIVERFTRDDYKYVIGSVSLKSLLANRELLEQKDIFIAHTGKYTYTEQQLKSVAEEEAAFFN</sequence>
<evidence type="ECO:0000256" key="5">
    <source>
        <dbReference type="ARBA" id="ARBA00013376"/>
    </source>
</evidence>
<evidence type="ECO:0000256" key="2">
    <source>
        <dbReference type="ARBA" id="ARBA00005062"/>
    </source>
</evidence>
<dbReference type="PROSITE" id="PS01042">
    <property type="entry name" value="HOMOSER_DHGENASE"/>
    <property type="match status" value="1"/>
</dbReference>
<evidence type="ECO:0000259" key="12">
    <source>
        <dbReference type="Pfam" id="PF00742"/>
    </source>
</evidence>
<dbReference type="InterPro" id="IPR036291">
    <property type="entry name" value="NAD(P)-bd_dom_sf"/>
</dbReference>
<feature type="domain" description="Aspartate/homoserine dehydrogenase NAD-binding" evidence="13">
    <location>
        <begin position="11"/>
        <end position="120"/>
    </location>
</feature>
<proteinExistence type="inferred from homology"/>
<keyword evidence="10" id="KW-0521">NADP</keyword>
<evidence type="ECO:0000256" key="7">
    <source>
        <dbReference type="ARBA" id="ARBA00022697"/>
    </source>
</evidence>
<evidence type="ECO:0000256" key="3">
    <source>
        <dbReference type="ARBA" id="ARBA00006753"/>
    </source>
</evidence>
<evidence type="ECO:0000256" key="11">
    <source>
        <dbReference type="RuleBase" id="RU004171"/>
    </source>
</evidence>
<evidence type="ECO:0000256" key="1">
    <source>
        <dbReference type="ARBA" id="ARBA00005056"/>
    </source>
</evidence>
<dbReference type="Gene3D" id="3.30.70.260">
    <property type="match status" value="1"/>
</dbReference>
<reference evidence="15" key="1">
    <citation type="submission" date="2017-04" db="EMBL/GenBank/DDBJ databases">
        <authorList>
            <person name="Varghese N."/>
            <person name="Submissions S."/>
        </authorList>
    </citation>
    <scope>NUCLEOTIDE SEQUENCE [LARGE SCALE GENOMIC DNA]</scope>
    <source>
        <strain evidence="15">DSM 12126</strain>
    </source>
</reference>
<dbReference type="InterPro" id="IPR005106">
    <property type="entry name" value="Asp/hSer_DH_NAD-bd"/>
</dbReference>
<dbReference type="InterPro" id="IPR001342">
    <property type="entry name" value="HDH_cat"/>
</dbReference>
<dbReference type="Proteomes" id="UP000192756">
    <property type="component" value="Unassembled WGS sequence"/>
</dbReference>
<dbReference type="FunFam" id="3.30.360.10:FF:000005">
    <property type="entry name" value="Homoserine dehydrogenase"/>
    <property type="match status" value="1"/>
</dbReference>
<dbReference type="GO" id="GO:0050661">
    <property type="term" value="F:NADP binding"/>
    <property type="evidence" value="ECO:0007669"/>
    <property type="project" value="InterPro"/>
</dbReference>
<dbReference type="GO" id="GO:0009088">
    <property type="term" value="P:threonine biosynthetic process"/>
    <property type="evidence" value="ECO:0007669"/>
    <property type="project" value="UniProtKB-UniPathway"/>
</dbReference>
<dbReference type="SUPFAM" id="SSF55347">
    <property type="entry name" value="Glyceraldehyde-3-phosphate dehydrogenase-like, C-terminal domain"/>
    <property type="match status" value="1"/>
</dbReference>
<comment type="pathway">
    <text evidence="1 10">Amino-acid biosynthesis; L-threonine biosynthesis; L-threonine from L-aspartate: step 3/5.</text>
</comment>
<keyword evidence="8 10" id="KW-0560">Oxidoreductase</keyword>
<dbReference type="PANTHER" id="PTHR43331:SF1">
    <property type="entry name" value="HOMOSERINE DEHYDROGENASE"/>
    <property type="match status" value="1"/>
</dbReference>
<evidence type="ECO:0000256" key="10">
    <source>
        <dbReference type="RuleBase" id="RU000579"/>
    </source>
</evidence>
<protein>
    <recommendedName>
        <fullName evidence="5 10">Homoserine dehydrogenase</fullName>
        <ecNumber evidence="4 10">1.1.1.3</ecNumber>
    </recommendedName>
</protein>
<dbReference type="Pfam" id="PF03447">
    <property type="entry name" value="NAD_binding_3"/>
    <property type="match status" value="1"/>
</dbReference>
<evidence type="ECO:0000259" key="13">
    <source>
        <dbReference type="Pfam" id="PF03447"/>
    </source>
</evidence>
<dbReference type="UniPathway" id="UPA00050">
    <property type="reaction ID" value="UER00063"/>
</dbReference>
<accession>A0A1W2DEA5</accession>
<dbReference type="Gene3D" id="3.40.50.720">
    <property type="entry name" value="NAD(P)-binding Rossmann-like Domain"/>
    <property type="match status" value="1"/>
</dbReference>
<dbReference type="EMBL" id="FWXT01000003">
    <property type="protein sequence ID" value="SMC95462.1"/>
    <property type="molecule type" value="Genomic_DNA"/>
</dbReference>
<dbReference type="UniPathway" id="UPA00051">
    <property type="reaction ID" value="UER00465"/>
</dbReference>
<organism evidence="14 15">
    <name type="scientific">Pedobacter africanus</name>
    <dbReference type="NCBI Taxonomy" id="151894"/>
    <lineage>
        <taxon>Bacteria</taxon>
        <taxon>Pseudomonadati</taxon>
        <taxon>Bacteroidota</taxon>
        <taxon>Sphingobacteriia</taxon>
        <taxon>Sphingobacteriales</taxon>
        <taxon>Sphingobacteriaceae</taxon>
        <taxon>Pedobacter</taxon>
    </lineage>
</organism>
<comment type="catalytic activity">
    <reaction evidence="10">
        <text>L-homoserine + NADP(+) = L-aspartate 4-semialdehyde + NADPH + H(+)</text>
        <dbReference type="Rhea" id="RHEA:15761"/>
        <dbReference type="ChEBI" id="CHEBI:15378"/>
        <dbReference type="ChEBI" id="CHEBI:57476"/>
        <dbReference type="ChEBI" id="CHEBI:57783"/>
        <dbReference type="ChEBI" id="CHEBI:58349"/>
        <dbReference type="ChEBI" id="CHEBI:537519"/>
        <dbReference type="EC" id="1.1.1.3"/>
    </reaction>
</comment>
<dbReference type="OrthoDB" id="9808167at2"/>
<dbReference type="STRING" id="151894.SAMN04488524_3652"/>
<dbReference type="Gene3D" id="3.30.360.10">
    <property type="entry name" value="Dihydrodipicolinate Reductase, domain 2"/>
    <property type="match status" value="1"/>
</dbReference>
<keyword evidence="9 10" id="KW-0486">Methionine biosynthesis</keyword>
<comment type="similarity">
    <text evidence="3 11">Belongs to the homoserine dehydrogenase family.</text>
</comment>